<dbReference type="InterPro" id="IPR015410">
    <property type="entry name" value="DUF1985"/>
</dbReference>
<feature type="compositionally biased region" description="Basic and acidic residues" evidence="1">
    <location>
        <begin position="469"/>
        <end position="478"/>
    </location>
</feature>
<dbReference type="EMBL" id="MJEQ01037183">
    <property type="protein sequence ID" value="OIT07974.1"/>
    <property type="molecule type" value="Genomic_DNA"/>
</dbReference>
<evidence type="ECO:0000256" key="1">
    <source>
        <dbReference type="SAM" id="MobiDB-lite"/>
    </source>
</evidence>
<dbReference type="Gramene" id="OIT07974">
    <property type="protein sequence ID" value="OIT07974"/>
    <property type="gene ID" value="A4A49_63276"/>
</dbReference>
<name>A0A1J6IT00_NICAT</name>
<dbReference type="OMA" id="FMFREAP"/>
<keyword evidence="4" id="KW-1185">Reference proteome</keyword>
<evidence type="ECO:0000313" key="4">
    <source>
        <dbReference type="Proteomes" id="UP000187609"/>
    </source>
</evidence>
<feature type="region of interest" description="Disordered" evidence="1">
    <location>
        <begin position="403"/>
        <end position="478"/>
    </location>
</feature>
<accession>A0A1J6IT00</accession>
<dbReference type="PANTHER" id="PTHR48449:SF1">
    <property type="entry name" value="DUF1985 DOMAIN-CONTAINING PROTEIN"/>
    <property type="match status" value="1"/>
</dbReference>
<proteinExistence type="predicted"/>
<sequence>MESSSRILKEGDRFYESNQWFPTDCYWKGDRDFKQTISSFLCGTQMDLLKNGVFGKFLELNEVGHSRKLTHCMLLSQVFYKDKSKMVFEVFGNDVAFTEDDFHSITGLKIEASDYCFIDARENRLKERYFSDVKKGLKVDSLYKFMRKRSRLRAGAVDDVCVDVEVCDEDVVKLAEIYLLEAVLLGNEHSRNISDRSMKIIEDTELCASFPWGSLCFDELIYNLYHLLTTESVKKKPIGRITSYTALGFPFLFNVWIMEVFNDFRQFSKYEDRGTIRMLSYSSIGQTRVVTIGCPKYDTLCNDFFTKASNFKVFKVNQSYLLQPSSKVNVSDILNRVSAKVEDIIRADHVNFKIKMKKNIKASRKKMKKHVKNSLKVINEKLDIVVEFIQNVKEGSKKKYHHGLLNDEDESNELGDCSRFSNEKHDKSSEHQNSESNEQGDYIDGEKYSDRDFAHSSGDKLDEQEEDVELPKKDEQCNKEFEEAGPSISMTSIIDIESVREEPNKKTDNEGRAHFDSIPLAMDIDSVDGAQVTEEVVASSGILLKGPCDGVRPECNAVEPVLTAGTDVEAMMVKIADGKQE</sequence>
<dbReference type="PANTHER" id="PTHR48449">
    <property type="entry name" value="DUF1985 DOMAIN-CONTAINING PROTEIN"/>
    <property type="match status" value="1"/>
</dbReference>
<evidence type="ECO:0000313" key="3">
    <source>
        <dbReference type="EMBL" id="OIT07974.1"/>
    </source>
</evidence>
<feature type="compositionally biased region" description="Basic and acidic residues" evidence="1">
    <location>
        <begin position="444"/>
        <end position="461"/>
    </location>
</feature>
<feature type="non-terminal residue" evidence="3">
    <location>
        <position position="581"/>
    </location>
</feature>
<protein>
    <recommendedName>
        <fullName evidence="2">DUF1985 domain-containing protein</fullName>
    </recommendedName>
</protein>
<gene>
    <name evidence="3" type="ORF">A4A49_63276</name>
</gene>
<organism evidence="3 4">
    <name type="scientific">Nicotiana attenuata</name>
    <name type="common">Coyote tobacco</name>
    <dbReference type="NCBI Taxonomy" id="49451"/>
    <lineage>
        <taxon>Eukaryota</taxon>
        <taxon>Viridiplantae</taxon>
        <taxon>Streptophyta</taxon>
        <taxon>Embryophyta</taxon>
        <taxon>Tracheophyta</taxon>
        <taxon>Spermatophyta</taxon>
        <taxon>Magnoliopsida</taxon>
        <taxon>eudicotyledons</taxon>
        <taxon>Gunneridae</taxon>
        <taxon>Pentapetalae</taxon>
        <taxon>asterids</taxon>
        <taxon>lamiids</taxon>
        <taxon>Solanales</taxon>
        <taxon>Solanaceae</taxon>
        <taxon>Nicotianoideae</taxon>
        <taxon>Nicotianeae</taxon>
        <taxon>Nicotiana</taxon>
    </lineage>
</organism>
<feature type="domain" description="DUF1985" evidence="2">
    <location>
        <begin position="74"/>
        <end position="221"/>
    </location>
</feature>
<dbReference type="Proteomes" id="UP000187609">
    <property type="component" value="Unassembled WGS sequence"/>
</dbReference>
<dbReference type="Pfam" id="PF09331">
    <property type="entry name" value="DUF1985"/>
    <property type="match status" value="1"/>
</dbReference>
<feature type="compositionally biased region" description="Basic and acidic residues" evidence="1">
    <location>
        <begin position="421"/>
        <end position="433"/>
    </location>
</feature>
<dbReference type="AlphaFoldDB" id="A0A1J6IT00"/>
<comment type="caution">
    <text evidence="3">The sequence shown here is derived from an EMBL/GenBank/DDBJ whole genome shotgun (WGS) entry which is preliminary data.</text>
</comment>
<reference evidence="3" key="1">
    <citation type="submission" date="2016-11" db="EMBL/GenBank/DDBJ databases">
        <title>The genome of Nicotiana attenuata.</title>
        <authorList>
            <person name="Xu S."/>
            <person name="Brockmoeller T."/>
            <person name="Gaquerel E."/>
            <person name="Navarro A."/>
            <person name="Kuhl H."/>
            <person name="Gase K."/>
            <person name="Ling Z."/>
            <person name="Zhou W."/>
            <person name="Kreitzer C."/>
            <person name="Stanke M."/>
            <person name="Tang H."/>
            <person name="Lyons E."/>
            <person name="Pandey P."/>
            <person name="Pandey S.P."/>
            <person name="Timmermann B."/>
            <person name="Baldwin I.T."/>
        </authorList>
    </citation>
    <scope>NUCLEOTIDE SEQUENCE [LARGE SCALE GENOMIC DNA]</scope>
    <source>
        <strain evidence="3">UT</strain>
    </source>
</reference>
<evidence type="ECO:0000259" key="2">
    <source>
        <dbReference type="Pfam" id="PF09331"/>
    </source>
</evidence>